<dbReference type="InterPro" id="IPR023340">
    <property type="entry name" value="UMA"/>
</dbReference>
<keyword evidence="4" id="KW-1185">Reference proteome</keyword>
<feature type="compositionally biased region" description="Low complexity" evidence="1">
    <location>
        <begin position="16"/>
        <end position="27"/>
    </location>
</feature>
<dbReference type="SUPFAM" id="SSF46934">
    <property type="entry name" value="UBA-like"/>
    <property type="match status" value="1"/>
</dbReference>
<dbReference type="InterPro" id="IPR042575">
    <property type="entry name" value="UBAP1_C"/>
</dbReference>
<organism evidence="3 4">
    <name type="scientific">Cannabis sativa</name>
    <name type="common">Hemp</name>
    <name type="synonym">Marijuana</name>
    <dbReference type="NCBI Taxonomy" id="3483"/>
    <lineage>
        <taxon>Eukaryota</taxon>
        <taxon>Viridiplantae</taxon>
        <taxon>Streptophyta</taxon>
        <taxon>Embryophyta</taxon>
        <taxon>Tracheophyta</taxon>
        <taxon>Spermatophyta</taxon>
        <taxon>Magnoliopsida</taxon>
        <taxon>eudicotyledons</taxon>
        <taxon>Gunneridae</taxon>
        <taxon>Pentapetalae</taxon>
        <taxon>rosids</taxon>
        <taxon>fabids</taxon>
        <taxon>Rosales</taxon>
        <taxon>Cannabaceae</taxon>
        <taxon>Cannabis</taxon>
    </lineage>
</organism>
<dbReference type="InterPro" id="IPR038870">
    <property type="entry name" value="UBAP1"/>
</dbReference>
<gene>
    <name evidence="3" type="ORF">G4B88_023757</name>
</gene>
<name>A0A7J6HVB3_CANSA</name>
<sequence length="225" mass="24532">MDCEFRSLEAQIPMYPQHSSSPQPNHPMYAPPPPPPSSSSPLYPKLGPNHGRPFPQHPHNPPPPSSASSGLGIRVTIKPEYRITPPPQLSPYVGEIPRSNFQFDFELERKILAEAEKENQNWVKLGLENLPSRTPASTSSSSSVKSVGSIPDPTVAKYIASGLSREAVTIAVGHYGDNSTKVPEFVNGYNLLREMGFPSKSVADALIMYENDTDKALAHFLNGSS</sequence>
<dbReference type="EMBL" id="JAATIQ010000022">
    <property type="protein sequence ID" value="KAF4399163.1"/>
    <property type="molecule type" value="Genomic_DNA"/>
</dbReference>
<dbReference type="PANTHER" id="PTHR15960:SF5">
    <property type="entry name" value="LD44032P"/>
    <property type="match status" value="1"/>
</dbReference>
<dbReference type="PROSITE" id="PS51497">
    <property type="entry name" value="UMA"/>
    <property type="match status" value="1"/>
</dbReference>
<dbReference type="PANTHER" id="PTHR15960">
    <property type="entry name" value="LD44032P"/>
    <property type="match status" value="1"/>
</dbReference>
<evidence type="ECO:0000256" key="1">
    <source>
        <dbReference type="SAM" id="MobiDB-lite"/>
    </source>
</evidence>
<dbReference type="GO" id="GO:0000813">
    <property type="term" value="C:ESCRT I complex"/>
    <property type="evidence" value="ECO:0007669"/>
    <property type="project" value="InterPro"/>
</dbReference>
<evidence type="ECO:0000313" key="4">
    <source>
        <dbReference type="Proteomes" id="UP000583929"/>
    </source>
</evidence>
<evidence type="ECO:0000259" key="2">
    <source>
        <dbReference type="PROSITE" id="PS51497"/>
    </source>
</evidence>
<dbReference type="GO" id="GO:0043130">
    <property type="term" value="F:ubiquitin binding"/>
    <property type="evidence" value="ECO:0007669"/>
    <property type="project" value="InterPro"/>
</dbReference>
<dbReference type="Proteomes" id="UP000583929">
    <property type="component" value="Unassembled WGS sequence"/>
</dbReference>
<evidence type="ECO:0000313" key="3">
    <source>
        <dbReference type="EMBL" id="KAF4399163.1"/>
    </source>
</evidence>
<feature type="compositionally biased region" description="Pro residues" evidence="1">
    <location>
        <begin position="29"/>
        <end position="38"/>
    </location>
</feature>
<proteinExistence type="predicted"/>
<feature type="domain" description="UMA" evidence="2">
    <location>
        <begin position="49"/>
        <end position="112"/>
    </location>
</feature>
<dbReference type="AlphaFoldDB" id="A0A7J6HVB3"/>
<dbReference type="CDD" id="cd14316">
    <property type="entry name" value="UBA2_UBAP1_like"/>
    <property type="match status" value="1"/>
</dbReference>
<comment type="caution">
    <text evidence="3">The sequence shown here is derived from an EMBL/GenBank/DDBJ whole genome shotgun (WGS) entry which is preliminary data.</text>
</comment>
<accession>A0A7J6HVB3</accession>
<dbReference type="GO" id="GO:0043162">
    <property type="term" value="P:ubiquitin-dependent protein catabolic process via the multivesicular body sorting pathway"/>
    <property type="evidence" value="ECO:0007669"/>
    <property type="project" value="InterPro"/>
</dbReference>
<protein>
    <recommendedName>
        <fullName evidence="2">UMA domain-containing protein</fullName>
    </recommendedName>
</protein>
<reference evidence="3 4" key="1">
    <citation type="journal article" date="2020" name="bioRxiv">
        <title>Sequence and annotation of 42 cannabis genomes reveals extensive copy number variation in cannabinoid synthesis and pathogen resistance genes.</title>
        <authorList>
            <person name="Mckernan K.J."/>
            <person name="Helbert Y."/>
            <person name="Kane L.T."/>
            <person name="Ebling H."/>
            <person name="Zhang L."/>
            <person name="Liu B."/>
            <person name="Eaton Z."/>
            <person name="Mclaughlin S."/>
            <person name="Kingan S."/>
            <person name="Baybayan P."/>
            <person name="Concepcion G."/>
            <person name="Jordan M."/>
            <person name="Riva A."/>
            <person name="Barbazuk W."/>
            <person name="Harkins T."/>
        </authorList>
    </citation>
    <scope>NUCLEOTIDE SEQUENCE [LARGE SCALE GENOMIC DNA]</scope>
    <source>
        <strain evidence="4">cv. Jamaican Lion 4</strain>
        <tissue evidence="3">Leaf</tissue>
    </source>
</reference>
<feature type="compositionally biased region" description="Pro residues" evidence="1">
    <location>
        <begin position="55"/>
        <end position="65"/>
    </location>
</feature>
<feature type="region of interest" description="Disordered" evidence="1">
    <location>
        <begin position="1"/>
        <end position="71"/>
    </location>
</feature>
<dbReference type="Gene3D" id="1.20.120.1920">
    <property type="entry name" value="UBAP1 SOUBA domain"/>
    <property type="match status" value="1"/>
</dbReference>
<dbReference type="InterPro" id="IPR009060">
    <property type="entry name" value="UBA-like_sf"/>
</dbReference>